<keyword evidence="5 14" id="KW-1133">Transmembrane helix</keyword>
<evidence type="ECO:0000313" key="16">
    <source>
        <dbReference type="Proteomes" id="UP000694871"/>
    </source>
</evidence>
<feature type="domain" description="G-protein coupled receptors family 1 profile" evidence="15">
    <location>
        <begin position="29"/>
        <end position="280"/>
    </location>
</feature>
<keyword evidence="8" id="KW-0564">Palmitate</keyword>
<evidence type="ECO:0000313" key="17">
    <source>
        <dbReference type="RefSeq" id="XP_015268859.1"/>
    </source>
</evidence>
<keyword evidence="6 14" id="KW-0297">G-protein coupled receptor</keyword>
<keyword evidence="16" id="KW-1185">Reference proteome</keyword>
<dbReference type="PRINTS" id="PR00237">
    <property type="entry name" value="GPCRRHODOPSN"/>
</dbReference>
<organism evidence="16 17">
    <name type="scientific">Gekko japonicus</name>
    <name type="common">Schlegel's Japanese gecko</name>
    <dbReference type="NCBI Taxonomy" id="146911"/>
    <lineage>
        <taxon>Eukaryota</taxon>
        <taxon>Metazoa</taxon>
        <taxon>Chordata</taxon>
        <taxon>Craniata</taxon>
        <taxon>Vertebrata</taxon>
        <taxon>Euteleostomi</taxon>
        <taxon>Lepidosauria</taxon>
        <taxon>Squamata</taxon>
        <taxon>Bifurcata</taxon>
        <taxon>Gekkota</taxon>
        <taxon>Gekkonidae</taxon>
        <taxon>Gekkoninae</taxon>
        <taxon>Gekko</taxon>
    </lineage>
</organism>
<keyword evidence="9 14" id="KW-1015">Disulfide bond</keyword>
<comment type="function">
    <text evidence="14">Receptor for adenosine. The activity of this receptor is mediated by G proteins which inhibit adenylyl cyclase.</text>
</comment>
<keyword evidence="3 14" id="KW-1003">Cell membrane</keyword>
<dbReference type="InterPro" id="IPR001634">
    <property type="entry name" value="Adenosn_rcpt"/>
</dbReference>
<dbReference type="PANTHER" id="PTHR24246">
    <property type="entry name" value="OLFACTORY RECEPTOR AND ADENOSINE RECEPTOR"/>
    <property type="match status" value="1"/>
</dbReference>
<keyword evidence="11 14" id="KW-0325">Glycoprotein</keyword>
<dbReference type="SUPFAM" id="SSF81321">
    <property type="entry name" value="Family A G protein-coupled receptor-like"/>
    <property type="match status" value="1"/>
</dbReference>
<dbReference type="PROSITE" id="PS00237">
    <property type="entry name" value="G_PROTEIN_RECEP_F1_1"/>
    <property type="match status" value="1"/>
</dbReference>
<evidence type="ECO:0000256" key="13">
    <source>
        <dbReference type="ARBA" id="ARBA00023288"/>
    </source>
</evidence>
<keyword evidence="10 14" id="KW-0675">Receptor</keyword>
<comment type="subcellular location">
    <subcellularLocation>
        <location evidence="1 14">Cell membrane</location>
        <topology evidence="1 14">Multi-pass membrane protein</topology>
    </subcellularLocation>
</comment>
<dbReference type="SMART" id="SM01381">
    <property type="entry name" value="7TM_GPCR_Srsx"/>
    <property type="match status" value="1"/>
</dbReference>
<evidence type="ECO:0000256" key="5">
    <source>
        <dbReference type="ARBA" id="ARBA00022989"/>
    </source>
</evidence>
<keyword evidence="4 14" id="KW-0812">Transmembrane</keyword>
<dbReference type="Gene3D" id="1.20.1070.10">
    <property type="entry name" value="Rhodopsin 7-helix transmembrane proteins"/>
    <property type="match status" value="1"/>
</dbReference>
<comment type="similarity">
    <text evidence="14">Belongs to the G-protein coupled receptor 1 family.</text>
</comment>
<name>A0ABM1K572_GEKJA</name>
<evidence type="ECO:0000256" key="9">
    <source>
        <dbReference type="ARBA" id="ARBA00023157"/>
    </source>
</evidence>
<keyword evidence="12 14" id="KW-0807">Transducer</keyword>
<evidence type="ECO:0000256" key="14">
    <source>
        <dbReference type="RuleBase" id="RU201114"/>
    </source>
</evidence>
<evidence type="ECO:0000259" key="15">
    <source>
        <dbReference type="PROSITE" id="PS50262"/>
    </source>
</evidence>
<evidence type="ECO:0000256" key="7">
    <source>
        <dbReference type="ARBA" id="ARBA00023136"/>
    </source>
</evidence>
<reference evidence="17" key="1">
    <citation type="submission" date="2025-08" db="UniProtKB">
        <authorList>
            <consortium name="RefSeq"/>
        </authorList>
    </citation>
    <scope>IDENTIFICATION</scope>
</reference>
<evidence type="ECO:0000256" key="10">
    <source>
        <dbReference type="ARBA" id="ARBA00023170"/>
    </source>
</evidence>
<feature type="transmembrane region" description="Helical" evidence="14">
    <location>
        <begin position="78"/>
        <end position="106"/>
    </location>
</feature>
<evidence type="ECO:0000256" key="12">
    <source>
        <dbReference type="ARBA" id="ARBA00023224"/>
    </source>
</evidence>
<dbReference type="RefSeq" id="XP_015268859.1">
    <property type="nucleotide sequence ID" value="XM_015413373.1"/>
</dbReference>
<protein>
    <recommendedName>
        <fullName evidence="2 14">Adenosine receptor A3</fullName>
    </recommendedName>
</protein>
<evidence type="ECO:0000256" key="8">
    <source>
        <dbReference type="ARBA" id="ARBA00023139"/>
    </source>
</evidence>
<dbReference type="PROSITE" id="PS50262">
    <property type="entry name" value="G_PROTEIN_RECEP_F1_2"/>
    <property type="match status" value="1"/>
</dbReference>
<dbReference type="Pfam" id="PF00001">
    <property type="entry name" value="7tm_1"/>
    <property type="match status" value="1"/>
</dbReference>
<feature type="transmembrane region" description="Helical" evidence="14">
    <location>
        <begin position="12"/>
        <end position="36"/>
    </location>
</feature>
<gene>
    <name evidence="17" type="primary">ADORA3</name>
</gene>
<feature type="transmembrane region" description="Helical" evidence="14">
    <location>
        <begin position="260"/>
        <end position="282"/>
    </location>
</feature>
<dbReference type="GeneID" id="107112258"/>
<dbReference type="Proteomes" id="UP000694871">
    <property type="component" value="Unplaced"/>
</dbReference>
<dbReference type="PRINTS" id="PR00424">
    <property type="entry name" value="ADENOSINER"/>
</dbReference>
<dbReference type="PANTHER" id="PTHR24246:SF2">
    <property type="entry name" value="ADENOSINE RECEPTOR A3"/>
    <property type="match status" value="1"/>
</dbReference>
<evidence type="ECO:0000256" key="2">
    <source>
        <dbReference type="ARBA" id="ARBA00021738"/>
    </source>
</evidence>
<keyword evidence="13" id="KW-0449">Lipoprotein</keyword>
<dbReference type="PRINTS" id="PR00555">
    <property type="entry name" value="ADENOSINEA3R"/>
</dbReference>
<feature type="transmembrane region" description="Helical" evidence="14">
    <location>
        <begin position="48"/>
        <end position="72"/>
    </location>
</feature>
<evidence type="ECO:0000256" key="4">
    <source>
        <dbReference type="ARBA" id="ARBA00022692"/>
    </source>
</evidence>
<evidence type="ECO:0000256" key="6">
    <source>
        <dbReference type="ARBA" id="ARBA00023040"/>
    </source>
</evidence>
<sequence>MTKSNLSKDTLLIVYIAIEALIAVMATLGNALVIWVVRLIPASQNTTFYFITSLALADIAVGILVIPLAIVVSVGITMHFYACLLVCSLLMVFSHASILSLMAIAIDRYLRVKFPTQYRIIVTRRRIWIALGTCWFISLLVGLMPMFGWNQRNPQNPSYLECYYQNVMDINYVVYFSFFSWILVPLLIMCILYARVFHIIQTKLKQNATSIKGSGIFYRREFRTAKSLALVLFLFIMCWLPLCILNSVSHFCQTCKMPQALLYVAILLSHTNSALNPIVYALRINKFRKTYTLILKTYILQMKREPDVSGAENNSTDQLSEDNL</sequence>
<dbReference type="InterPro" id="IPR017452">
    <property type="entry name" value="GPCR_Rhodpsn_7TM"/>
</dbReference>
<proteinExistence type="inferred from homology"/>
<keyword evidence="7 14" id="KW-0472">Membrane</keyword>
<feature type="transmembrane region" description="Helical" evidence="14">
    <location>
        <begin position="228"/>
        <end position="248"/>
    </location>
</feature>
<feature type="transmembrane region" description="Helical" evidence="14">
    <location>
        <begin position="170"/>
        <end position="194"/>
    </location>
</feature>
<evidence type="ECO:0000256" key="1">
    <source>
        <dbReference type="ARBA" id="ARBA00004651"/>
    </source>
</evidence>
<dbReference type="InterPro" id="IPR000466">
    <property type="entry name" value="Adeno_A3_rcpt"/>
</dbReference>
<evidence type="ECO:0000256" key="3">
    <source>
        <dbReference type="ARBA" id="ARBA00022475"/>
    </source>
</evidence>
<feature type="transmembrane region" description="Helical" evidence="14">
    <location>
        <begin position="127"/>
        <end position="150"/>
    </location>
</feature>
<dbReference type="InterPro" id="IPR000276">
    <property type="entry name" value="GPCR_Rhodpsn"/>
</dbReference>
<accession>A0ABM1K572</accession>
<evidence type="ECO:0000256" key="11">
    <source>
        <dbReference type="ARBA" id="ARBA00023180"/>
    </source>
</evidence>